<feature type="transmembrane region" description="Helical" evidence="1">
    <location>
        <begin position="6"/>
        <end position="28"/>
    </location>
</feature>
<comment type="caution">
    <text evidence="3">The sequence shown here is derived from an EMBL/GenBank/DDBJ whole genome shotgun (WGS) entry which is preliminary data.</text>
</comment>
<feature type="transmembrane region" description="Helical" evidence="1">
    <location>
        <begin position="166"/>
        <end position="189"/>
    </location>
</feature>
<proteinExistence type="predicted"/>
<organism evidence="3 4">
    <name type="scientific">Holtiella tumoricola</name>
    <dbReference type="NCBI Taxonomy" id="3018743"/>
    <lineage>
        <taxon>Bacteria</taxon>
        <taxon>Bacillati</taxon>
        <taxon>Bacillota</taxon>
        <taxon>Clostridia</taxon>
        <taxon>Lachnospirales</taxon>
        <taxon>Cellulosilyticaceae</taxon>
        <taxon>Holtiella</taxon>
    </lineage>
</organism>
<dbReference type="Proteomes" id="UP001169242">
    <property type="component" value="Unassembled WGS sequence"/>
</dbReference>
<name>A0AA42DRF7_9FIRM</name>
<keyword evidence="1" id="KW-0472">Membrane</keyword>
<dbReference type="Pfam" id="PF07670">
    <property type="entry name" value="Gate"/>
    <property type="match status" value="1"/>
</dbReference>
<keyword evidence="1" id="KW-0812">Transmembrane</keyword>
<protein>
    <submittedName>
        <fullName evidence="3">Nucleoside recognition protein</fullName>
    </submittedName>
</protein>
<feature type="transmembrane region" description="Helical" evidence="1">
    <location>
        <begin position="133"/>
        <end position="154"/>
    </location>
</feature>
<gene>
    <name evidence="3" type="ORF">PBV87_18165</name>
</gene>
<dbReference type="AlphaFoldDB" id="A0AA42DRF7"/>
<accession>A0AA42DRF7</accession>
<feature type="domain" description="Nucleoside transporter/FeoB GTPase Gate" evidence="2">
    <location>
        <begin position="46"/>
        <end position="146"/>
    </location>
</feature>
<keyword evidence="4" id="KW-1185">Reference proteome</keyword>
<keyword evidence="1" id="KW-1133">Transmembrane helix</keyword>
<evidence type="ECO:0000313" key="3">
    <source>
        <dbReference type="EMBL" id="MDA3733407.1"/>
    </source>
</evidence>
<evidence type="ECO:0000313" key="4">
    <source>
        <dbReference type="Proteomes" id="UP001169242"/>
    </source>
</evidence>
<evidence type="ECO:0000256" key="1">
    <source>
        <dbReference type="SAM" id="Phobius"/>
    </source>
</evidence>
<dbReference type="EMBL" id="JAQIFT010000062">
    <property type="protein sequence ID" value="MDA3733407.1"/>
    <property type="molecule type" value="Genomic_DNA"/>
</dbReference>
<reference evidence="3" key="1">
    <citation type="journal article" date="2023" name="Int. J. Syst. Evol. Microbiol.">
        <title>&lt;i&gt;Holtiella tumoricola&lt;/i&gt; gen. nov. sp. nov., isolated from a human clinical sample.</title>
        <authorList>
            <person name="Allen-Vercoe E."/>
            <person name="Daigneault M.C."/>
            <person name="Vancuren S.J."/>
            <person name="Cochrane K."/>
            <person name="O'Neal L.L."/>
            <person name="Sankaranarayanan K."/>
            <person name="Lawson P.A."/>
        </authorList>
    </citation>
    <scope>NUCLEOTIDE SEQUENCE</scope>
    <source>
        <strain evidence="3">CC70A</strain>
    </source>
</reference>
<dbReference type="RefSeq" id="WP_053983136.1">
    <property type="nucleotide sequence ID" value="NZ_JAQIFT010000062.1"/>
</dbReference>
<evidence type="ECO:0000259" key="2">
    <source>
        <dbReference type="Pfam" id="PF07670"/>
    </source>
</evidence>
<sequence>MLNYLWGFMVIFSLLMALFGGNMQALTTSMLESSQSAVELCFKTCGALAMWMGIMRIAENAHLIDALAKKMTPILNFLFPDVPKDHPARKYIATNIIANFLGLGWAATPPGLKAMVELQKLNKTHPKTATHAMCMFLIVNISTIQLVSINMVAYRSAYGSANPTEVIGPSILATAVASIVAITFAKLMYRRND</sequence>
<dbReference type="InterPro" id="IPR011642">
    <property type="entry name" value="Gate_dom"/>
</dbReference>